<keyword evidence="2" id="KW-0378">Hydrolase</keyword>
<evidence type="ECO:0000256" key="1">
    <source>
        <dbReference type="SAM" id="SignalP"/>
    </source>
</evidence>
<organism evidence="2 3">
    <name type="scientific">Ophiostoma piceae (strain UAMH 11346)</name>
    <name type="common">Sap stain fungus</name>
    <dbReference type="NCBI Taxonomy" id="1262450"/>
    <lineage>
        <taxon>Eukaryota</taxon>
        <taxon>Fungi</taxon>
        <taxon>Dikarya</taxon>
        <taxon>Ascomycota</taxon>
        <taxon>Pezizomycotina</taxon>
        <taxon>Sordariomycetes</taxon>
        <taxon>Sordariomycetidae</taxon>
        <taxon>Ophiostomatales</taxon>
        <taxon>Ophiostomataceae</taxon>
        <taxon>Ophiostoma</taxon>
    </lineage>
</organism>
<feature type="signal peptide" evidence="1">
    <location>
        <begin position="1"/>
        <end position="19"/>
    </location>
</feature>
<sequence>MPTSSLLSALFLTLHTALGQQTGNNPDWPRWCGKVYESGYPSFNPGGQAVEPAHDPNGPLLYVQVAPRYNLYLDSETDGEFVVRTTLSPYFGSALPGNGNATAKTMYSNDTHRDLHYSISLDSVSAVLAQGTASFNFTSDVATQDTFIPFSLKGLTSGTARQNVTLTGWIVSPDGRSNVSYSATSSGLVYLPVPTGGGSVTRLDNAYGGFWHLKGGGGSSTFEPFFPYGFYSSYDGFLADVSDNATAASVIGKYADFGLNAMTPLSQYPTSATAFQYMVDTDLRFQFDLREQYTNSTWVAEQVAAAKDNAALFSYWSSDEPDGHQDPFSAPKDCRDTIRSVDPYHPVALVLNCQNYYFAEYTEGSADVIMEDVYPIGINTTWSKWGTTCNTTLGDCGCDNCEGGDHAVRDVGDRLDDLFRYESYIEGRWPATKIHNPQSFNGEGYWARDPTPDEEWAMTLVAVNHGAKGIISWVYPVASGDGLPAAHGQLAKVLTASPVVDFIVGNAAPIILKIASAPEVDIACWKRGSELLVSIVNSGYNNYTSGGPREIALPALYTSVKTTAWGKLEWSLSGSTLSAQSIPALSTSLLILTA</sequence>
<dbReference type="VEuPathDB" id="FungiDB:F503_08397"/>
<feature type="chain" id="PRO_5004518347" evidence="1">
    <location>
        <begin position="20"/>
        <end position="594"/>
    </location>
</feature>
<keyword evidence="3" id="KW-1185">Reference proteome</keyword>
<dbReference type="EMBL" id="KE148155">
    <property type="protein sequence ID" value="EPE05866.1"/>
    <property type="molecule type" value="Genomic_DNA"/>
</dbReference>
<keyword evidence="1" id="KW-0732">Signal</keyword>
<dbReference type="STRING" id="1262450.S3C2A5"/>
<dbReference type="HOGENOM" id="CLU_022442_0_0_1"/>
<accession>S3C2A5</accession>
<reference evidence="2 3" key="1">
    <citation type="journal article" date="2013" name="BMC Genomics">
        <title>The genome and transcriptome of the pine saprophyte Ophiostoma piceae, and a comparison with the bark beetle-associated pine pathogen Grosmannia clavigera.</title>
        <authorList>
            <person name="Haridas S."/>
            <person name="Wang Y."/>
            <person name="Lim L."/>
            <person name="Massoumi Alamouti S."/>
            <person name="Jackman S."/>
            <person name="Docking R."/>
            <person name="Robertson G."/>
            <person name="Birol I."/>
            <person name="Bohlmann J."/>
            <person name="Breuil C."/>
        </authorList>
    </citation>
    <scope>NUCLEOTIDE SEQUENCE [LARGE SCALE GENOMIC DNA]</scope>
    <source>
        <strain evidence="2 3">UAMH 11346</strain>
    </source>
</reference>
<dbReference type="OrthoDB" id="2338662at2759"/>
<name>S3C2A5_OPHP1</name>
<dbReference type="OMA" id="WPRWCGK"/>
<protein>
    <submittedName>
        <fullName evidence="2">Glycoside hydrolase subgroup catalytic core</fullName>
    </submittedName>
</protein>
<evidence type="ECO:0000313" key="3">
    <source>
        <dbReference type="Proteomes" id="UP000016923"/>
    </source>
</evidence>
<gene>
    <name evidence="2" type="ORF">F503_08397</name>
</gene>
<dbReference type="GO" id="GO:0016787">
    <property type="term" value="F:hydrolase activity"/>
    <property type="evidence" value="ECO:0007669"/>
    <property type="project" value="UniProtKB-KW"/>
</dbReference>
<evidence type="ECO:0000313" key="2">
    <source>
        <dbReference type="EMBL" id="EPE05866.1"/>
    </source>
</evidence>
<dbReference type="eggNOG" id="ENOG502RG5A">
    <property type="taxonomic scope" value="Eukaryota"/>
</dbReference>
<proteinExistence type="predicted"/>
<dbReference type="Proteomes" id="UP000016923">
    <property type="component" value="Unassembled WGS sequence"/>
</dbReference>
<dbReference type="AlphaFoldDB" id="S3C2A5"/>